<dbReference type="NCBIfam" id="NF002469">
    <property type="entry name" value="PRK01712.1"/>
    <property type="match status" value="1"/>
</dbReference>
<keyword evidence="7" id="KW-1185">Reference proteome</keyword>
<dbReference type="KEGG" id="dto:TOL2_C35500"/>
<dbReference type="GO" id="GO:0006109">
    <property type="term" value="P:regulation of carbohydrate metabolic process"/>
    <property type="evidence" value="ECO:0007669"/>
    <property type="project" value="InterPro"/>
</dbReference>
<keyword evidence="4 5" id="KW-0694">RNA-binding</keyword>
<protein>
    <recommendedName>
        <fullName evidence="5">Translational regulator CsrA</fullName>
    </recommendedName>
</protein>
<dbReference type="RefSeq" id="WP_014958895.1">
    <property type="nucleotide sequence ID" value="NC_018645.1"/>
</dbReference>
<keyword evidence="3 5" id="KW-0810">Translation regulation</keyword>
<dbReference type="HOGENOM" id="CLU_164837_1_2_7"/>
<dbReference type="GO" id="GO:0044781">
    <property type="term" value="P:bacterial-type flagellum organization"/>
    <property type="evidence" value="ECO:0007669"/>
    <property type="project" value="UniProtKB-KW"/>
</dbReference>
<sequence length="80" mass="8770">MLILSRRAGEKIKIGDNVVVSILGVEGGVVKIGIDAPREVTILRMEVWEQIKNENIDAAAKDITDITEAVDLFKKKLPGK</sequence>
<dbReference type="GO" id="GO:0045947">
    <property type="term" value="P:negative regulation of translational initiation"/>
    <property type="evidence" value="ECO:0007669"/>
    <property type="project" value="UniProtKB-UniRule"/>
</dbReference>
<evidence type="ECO:0000256" key="1">
    <source>
        <dbReference type="ARBA" id="ARBA00022490"/>
    </source>
</evidence>
<comment type="similarity">
    <text evidence="5">Belongs to the CsrA/RsmA family.</text>
</comment>
<comment type="function">
    <text evidence="5">A translational regulator that binds mRNA to regulate translation initiation and/or mRNA stability. Usually binds in the 5'-UTR at or near the Shine-Dalgarno sequence preventing ribosome-binding, thus repressing translation. Its main target seems to be the major flagellin gene, while its function is anatagonized by FliW.</text>
</comment>
<dbReference type="NCBIfam" id="TIGR00202">
    <property type="entry name" value="csrA"/>
    <property type="match status" value="1"/>
</dbReference>
<dbReference type="InterPro" id="IPR036107">
    <property type="entry name" value="CsrA_sf"/>
</dbReference>
<dbReference type="Pfam" id="PF02599">
    <property type="entry name" value="CsrA"/>
    <property type="match status" value="1"/>
</dbReference>
<dbReference type="EMBL" id="FO203503">
    <property type="protein sequence ID" value="CCK81707.1"/>
    <property type="molecule type" value="Genomic_DNA"/>
</dbReference>
<gene>
    <name evidence="5 6" type="primary">csrA</name>
    <name evidence="6" type="ordered locus">TOL2_C35500</name>
</gene>
<evidence type="ECO:0000256" key="2">
    <source>
        <dbReference type="ARBA" id="ARBA00022491"/>
    </source>
</evidence>
<dbReference type="GO" id="GO:1902208">
    <property type="term" value="P:regulation of bacterial-type flagellum assembly"/>
    <property type="evidence" value="ECO:0007669"/>
    <property type="project" value="UniProtKB-UniRule"/>
</dbReference>
<name>K0NRW5_DESTT</name>
<keyword evidence="1 5" id="KW-0963">Cytoplasm</keyword>
<organism evidence="6 7">
    <name type="scientific">Desulfobacula toluolica (strain DSM 7467 / Tol2)</name>
    <dbReference type="NCBI Taxonomy" id="651182"/>
    <lineage>
        <taxon>Bacteria</taxon>
        <taxon>Pseudomonadati</taxon>
        <taxon>Thermodesulfobacteriota</taxon>
        <taxon>Desulfobacteria</taxon>
        <taxon>Desulfobacterales</taxon>
        <taxon>Desulfobacteraceae</taxon>
        <taxon>Desulfobacula</taxon>
    </lineage>
</organism>
<dbReference type="GO" id="GO:0005829">
    <property type="term" value="C:cytosol"/>
    <property type="evidence" value="ECO:0007669"/>
    <property type="project" value="TreeGrafter"/>
</dbReference>
<evidence type="ECO:0000256" key="4">
    <source>
        <dbReference type="ARBA" id="ARBA00022884"/>
    </source>
</evidence>
<comment type="subunit">
    <text evidence="5">Homodimer; the beta-strands of each monomer intercalate to form a hydrophobic core, while the alpha-helices form wings that extend away from the core.</text>
</comment>
<proteinExistence type="inferred from homology"/>
<reference evidence="6 7" key="1">
    <citation type="journal article" date="2013" name="Environ. Microbiol.">
        <title>Complete genome, catabolic sub-proteomes and key-metabolites of Desulfobacula toluolica Tol2, a marine, aromatic compound-degrading, sulfate-reducing bacterium.</title>
        <authorList>
            <person name="Wohlbrand L."/>
            <person name="Jacob J.H."/>
            <person name="Kube M."/>
            <person name="Mussmann M."/>
            <person name="Jarling R."/>
            <person name="Beck A."/>
            <person name="Amann R."/>
            <person name="Wilkes H."/>
            <person name="Reinhardt R."/>
            <person name="Rabus R."/>
        </authorList>
    </citation>
    <scope>NUCLEOTIDE SEQUENCE [LARGE SCALE GENOMIC DNA]</scope>
    <source>
        <strain evidence="7">DSM 7467 / Tol2</strain>
    </source>
</reference>
<dbReference type="STRING" id="651182.TOL2_C35500"/>
<evidence type="ECO:0000313" key="6">
    <source>
        <dbReference type="EMBL" id="CCK81707.1"/>
    </source>
</evidence>
<dbReference type="Gene3D" id="2.60.40.4380">
    <property type="entry name" value="Translational regulator CsrA"/>
    <property type="match status" value="1"/>
</dbReference>
<dbReference type="FunFam" id="2.60.40.4380:FF:000002">
    <property type="entry name" value="Translational regulator CsrA"/>
    <property type="match status" value="1"/>
</dbReference>
<evidence type="ECO:0000313" key="7">
    <source>
        <dbReference type="Proteomes" id="UP000007347"/>
    </source>
</evidence>
<evidence type="ECO:0000256" key="3">
    <source>
        <dbReference type="ARBA" id="ARBA00022845"/>
    </source>
</evidence>
<dbReference type="PANTHER" id="PTHR34984:SF1">
    <property type="entry name" value="CARBON STORAGE REGULATOR"/>
    <property type="match status" value="1"/>
</dbReference>
<dbReference type="OrthoDB" id="9809061at2"/>
<keyword evidence="5" id="KW-1005">Bacterial flagellum biogenesis</keyword>
<comment type="subcellular location">
    <subcellularLocation>
        <location evidence="5">Cytoplasm</location>
    </subcellularLocation>
</comment>
<dbReference type="GO" id="GO:0006402">
    <property type="term" value="P:mRNA catabolic process"/>
    <property type="evidence" value="ECO:0007669"/>
    <property type="project" value="InterPro"/>
</dbReference>
<dbReference type="GO" id="GO:0048027">
    <property type="term" value="F:mRNA 5'-UTR binding"/>
    <property type="evidence" value="ECO:0007669"/>
    <property type="project" value="UniProtKB-UniRule"/>
</dbReference>
<dbReference type="InterPro" id="IPR003751">
    <property type="entry name" value="CsrA"/>
</dbReference>
<accession>K0NRW5</accession>
<dbReference type="PANTHER" id="PTHR34984">
    <property type="entry name" value="CARBON STORAGE REGULATOR"/>
    <property type="match status" value="1"/>
</dbReference>
<dbReference type="AlphaFoldDB" id="K0NRW5"/>
<evidence type="ECO:0000256" key="5">
    <source>
        <dbReference type="HAMAP-Rule" id="MF_00167"/>
    </source>
</evidence>
<dbReference type="SUPFAM" id="SSF117130">
    <property type="entry name" value="CsrA-like"/>
    <property type="match status" value="1"/>
</dbReference>
<dbReference type="Proteomes" id="UP000007347">
    <property type="component" value="Chromosome"/>
</dbReference>
<keyword evidence="2 5" id="KW-0678">Repressor</keyword>
<dbReference type="HAMAP" id="MF_00167">
    <property type="entry name" value="CsrA"/>
    <property type="match status" value="1"/>
</dbReference>